<feature type="transmembrane region" description="Helical" evidence="7">
    <location>
        <begin position="369"/>
        <end position="389"/>
    </location>
</feature>
<feature type="transmembrane region" description="Helical" evidence="7">
    <location>
        <begin position="209"/>
        <end position="229"/>
    </location>
</feature>
<reference evidence="8 9" key="1">
    <citation type="submission" date="2024-05" db="EMBL/GenBank/DDBJ databases">
        <title>Haplotype-resolved chromosome-level genome assembly of Huyou (Citrus changshanensis).</title>
        <authorList>
            <person name="Miao C."/>
            <person name="Chen W."/>
            <person name="Wu Y."/>
            <person name="Wang L."/>
            <person name="Zhao S."/>
            <person name="Grierson D."/>
            <person name="Xu C."/>
            <person name="Chen K."/>
        </authorList>
    </citation>
    <scope>NUCLEOTIDE SEQUENCE [LARGE SCALE GENOMIC DNA]</scope>
    <source>
        <strain evidence="8">01-14</strain>
        <tissue evidence="8">Leaf</tissue>
    </source>
</reference>
<feature type="transmembrane region" description="Helical" evidence="7">
    <location>
        <begin position="62"/>
        <end position="84"/>
    </location>
</feature>
<proteinExistence type="inferred from homology"/>
<comment type="subcellular location">
    <subcellularLocation>
        <location evidence="1">Membrane</location>
        <topology evidence="1">Multi-pass membrane protein</topology>
    </subcellularLocation>
</comment>
<dbReference type="InterPro" id="IPR000109">
    <property type="entry name" value="POT_fam"/>
</dbReference>
<evidence type="ECO:0000256" key="6">
    <source>
        <dbReference type="SAM" id="MobiDB-lite"/>
    </source>
</evidence>
<dbReference type="GO" id="GO:0022857">
    <property type="term" value="F:transmembrane transporter activity"/>
    <property type="evidence" value="ECO:0007669"/>
    <property type="project" value="InterPro"/>
</dbReference>
<dbReference type="AlphaFoldDB" id="A0AAP0QJF3"/>
<keyword evidence="5 7" id="KW-0472">Membrane</keyword>
<keyword evidence="4 7" id="KW-1133">Transmembrane helix</keyword>
<evidence type="ECO:0000313" key="8">
    <source>
        <dbReference type="EMBL" id="KAK9197916.1"/>
    </source>
</evidence>
<dbReference type="Gene3D" id="1.20.1250.20">
    <property type="entry name" value="MFS general substrate transporter like domains"/>
    <property type="match status" value="1"/>
</dbReference>
<dbReference type="GO" id="GO:0016020">
    <property type="term" value="C:membrane"/>
    <property type="evidence" value="ECO:0007669"/>
    <property type="project" value="UniProtKB-SubCell"/>
</dbReference>
<evidence type="ECO:0000256" key="5">
    <source>
        <dbReference type="ARBA" id="ARBA00023136"/>
    </source>
</evidence>
<sequence length="599" mass="66088">MANNIHSSSASTVEQDPSAKKPGGWRAIKYILGNETFEKLASMSLISNITVYLQTNYNLGGVLLVNIVTIWSGSSNITSLLGAFVSDAYLGRFRTLLVGSIASLLGILMMTLTAGIHQLRPSSCGDPPHCPQPQGWQFCVLFAALTLLSIGAGGIRPCNIAFGADQFDTTTEKGRAQLESFFNWWYFSFTVALLVVLTGVVYIQTNVSWVLGFAIPTACLAFSITLFLLGRRCYIYIKPEGSVFSDMAKVVVAACRKRGYSVEPGCEHNYYDPPLMIKLKRTNRFKCLDRAALITEPSHELQEQGTPKNGWRLCSLQQVEQLKCLIAILPVCVSGIACFISMDQQNTFGILQAIQMNKSVGPHFKMPPAWMNLTSMLALSLWILIYERLYIPVATKIAGKVKRLTLQQRIKTGIVMSILCMLVAGSVEKRRRELALKHDSFVSPMSLLTLLPQYALSGLTEAFAAVAIMEFFTNQMPESMRTVAGAAFFLSLSVASYVSSLVINIIHRVTKRTGNSPWLGGHDLNKNRLDYYYYIIAGLGAVNFVYFSFFASHFVVNTTVAETGVKDVQLENVVAGNSANLPMRESIDEEKGLERPNTS</sequence>
<feature type="transmembrane region" description="Helical" evidence="7">
    <location>
        <begin position="531"/>
        <end position="556"/>
    </location>
</feature>
<evidence type="ECO:0000256" key="7">
    <source>
        <dbReference type="SAM" id="Phobius"/>
    </source>
</evidence>
<evidence type="ECO:0008006" key="10">
    <source>
        <dbReference type="Google" id="ProtNLM"/>
    </source>
</evidence>
<feature type="compositionally biased region" description="Polar residues" evidence="6">
    <location>
        <begin position="1"/>
        <end position="15"/>
    </location>
</feature>
<dbReference type="Pfam" id="PF00854">
    <property type="entry name" value="PTR2"/>
    <property type="match status" value="1"/>
</dbReference>
<name>A0AAP0QJF3_9ROSI</name>
<feature type="region of interest" description="Disordered" evidence="6">
    <location>
        <begin position="1"/>
        <end position="21"/>
    </location>
</feature>
<organism evidence="8 9">
    <name type="scientific">Citrus x changshan-huyou</name>
    <dbReference type="NCBI Taxonomy" id="2935761"/>
    <lineage>
        <taxon>Eukaryota</taxon>
        <taxon>Viridiplantae</taxon>
        <taxon>Streptophyta</taxon>
        <taxon>Embryophyta</taxon>
        <taxon>Tracheophyta</taxon>
        <taxon>Spermatophyta</taxon>
        <taxon>Magnoliopsida</taxon>
        <taxon>eudicotyledons</taxon>
        <taxon>Gunneridae</taxon>
        <taxon>Pentapetalae</taxon>
        <taxon>rosids</taxon>
        <taxon>malvids</taxon>
        <taxon>Sapindales</taxon>
        <taxon>Rutaceae</taxon>
        <taxon>Aurantioideae</taxon>
        <taxon>Citrus</taxon>
    </lineage>
</organism>
<comment type="similarity">
    <text evidence="2">Belongs to the major facilitator superfamily. Proton-dependent oligopeptide transporter (POT/PTR) (TC 2.A.17) family.</text>
</comment>
<feature type="transmembrane region" description="Helical" evidence="7">
    <location>
        <begin position="410"/>
        <end position="427"/>
    </location>
</feature>
<feature type="transmembrane region" description="Helical" evidence="7">
    <location>
        <begin position="96"/>
        <end position="115"/>
    </location>
</feature>
<evidence type="ECO:0000256" key="3">
    <source>
        <dbReference type="ARBA" id="ARBA00022692"/>
    </source>
</evidence>
<dbReference type="InterPro" id="IPR036259">
    <property type="entry name" value="MFS_trans_sf"/>
</dbReference>
<evidence type="ECO:0000256" key="2">
    <source>
        <dbReference type="ARBA" id="ARBA00005982"/>
    </source>
</evidence>
<comment type="caution">
    <text evidence="8">The sequence shown here is derived from an EMBL/GenBank/DDBJ whole genome shotgun (WGS) entry which is preliminary data.</text>
</comment>
<dbReference type="SUPFAM" id="SSF103473">
    <property type="entry name" value="MFS general substrate transporter"/>
    <property type="match status" value="1"/>
</dbReference>
<feature type="transmembrane region" description="Helical" evidence="7">
    <location>
        <begin position="484"/>
        <end position="506"/>
    </location>
</feature>
<dbReference type="PANTHER" id="PTHR11654">
    <property type="entry name" value="OLIGOPEPTIDE TRANSPORTER-RELATED"/>
    <property type="match status" value="1"/>
</dbReference>
<evidence type="ECO:0000256" key="1">
    <source>
        <dbReference type="ARBA" id="ARBA00004141"/>
    </source>
</evidence>
<keyword evidence="9" id="KW-1185">Reference proteome</keyword>
<dbReference type="CDD" id="cd17416">
    <property type="entry name" value="MFS_NPF1_2"/>
    <property type="match status" value="1"/>
</dbReference>
<dbReference type="Proteomes" id="UP001428341">
    <property type="component" value="Unassembled WGS sequence"/>
</dbReference>
<feature type="transmembrane region" description="Helical" evidence="7">
    <location>
        <begin position="184"/>
        <end position="203"/>
    </location>
</feature>
<feature type="transmembrane region" description="Helical" evidence="7">
    <location>
        <begin position="447"/>
        <end position="472"/>
    </location>
</feature>
<gene>
    <name evidence="8" type="ORF">WN944_013099</name>
</gene>
<evidence type="ECO:0000313" key="9">
    <source>
        <dbReference type="Proteomes" id="UP001428341"/>
    </source>
</evidence>
<accession>A0AAP0QJF3</accession>
<evidence type="ECO:0000256" key="4">
    <source>
        <dbReference type="ARBA" id="ARBA00022989"/>
    </source>
</evidence>
<protein>
    <recommendedName>
        <fullName evidence="10">Protein NRT1/ PTR FAMILY 2.8</fullName>
    </recommendedName>
</protein>
<feature type="transmembrane region" description="Helical" evidence="7">
    <location>
        <begin position="135"/>
        <end position="155"/>
    </location>
</feature>
<dbReference type="EMBL" id="JBCGBO010000005">
    <property type="protein sequence ID" value="KAK9197916.1"/>
    <property type="molecule type" value="Genomic_DNA"/>
</dbReference>
<keyword evidence="3 7" id="KW-0812">Transmembrane</keyword>